<evidence type="ECO:0000313" key="2">
    <source>
        <dbReference type="EMBL" id="RCW29682.1"/>
    </source>
</evidence>
<comment type="caution">
    <text evidence="2">The sequence shown here is derived from an EMBL/GenBank/DDBJ whole genome shotgun (WGS) entry which is preliminary data.</text>
</comment>
<sequence length="95" mass="11174">MFDHCHTLEELKAEYRRLAFEYHPDKGGSADEFIKIQSAMHQRLKELSGSSTFRLPDFLPEEMSRKIVDLGFELLDDAIVSFKEKITNKLFERHN</sequence>
<protein>
    <submittedName>
        <fullName evidence="2">DnaJ-like protein</fullName>
    </submittedName>
</protein>
<dbReference type="SUPFAM" id="SSF46565">
    <property type="entry name" value="Chaperone J-domain"/>
    <property type="match status" value="1"/>
</dbReference>
<gene>
    <name evidence="2" type="ORF">DFO77_12639</name>
</gene>
<evidence type="ECO:0000259" key="1">
    <source>
        <dbReference type="Pfam" id="PF00226"/>
    </source>
</evidence>
<dbReference type="AlphaFoldDB" id="A0A368ULQ8"/>
<dbReference type="CDD" id="cd06257">
    <property type="entry name" value="DnaJ"/>
    <property type="match status" value="1"/>
</dbReference>
<proteinExistence type="predicted"/>
<dbReference type="InterPro" id="IPR036869">
    <property type="entry name" value="J_dom_sf"/>
</dbReference>
<reference evidence="2 3" key="1">
    <citation type="submission" date="2018-07" db="EMBL/GenBank/DDBJ databases">
        <title>Freshwater and sediment microbial communities from various areas in North America, analyzing microbe dynamics in response to fracking.</title>
        <authorList>
            <person name="Lamendella R."/>
        </authorList>
    </citation>
    <scope>NUCLEOTIDE SEQUENCE [LARGE SCALE GENOMIC DNA]</scope>
    <source>
        <strain evidence="2 3">160A</strain>
    </source>
</reference>
<dbReference type="Pfam" id="PF00226">
    <property type="entry name" value="DnaJ"/>
    <property type="match status" value="1"/>
</dbReference>
<organism evidence="2 3">
    <name type="scientific">Marinilabilia salmonicolor</name>
    <dbReference type="NCBI Taxonomy" id="989"/>
    <lineage>
        <taxon>Bacteria</taxon>
        <taxon>Pseudomonadati</taxon>
        <taxon>Bacteroidota</taxon>
        <taxon>Bacteroidia</taxon>
        <taxon>Marinilabiliales</taxon>
        <taxon>Marinilabiliaceae</taxon>
        <taxon>Marinilabilia</taxon>
    </lineage>
</organism>
<dbReference type="Gene3D" id="1.10.287.110">
    <property type="entry name" value="DnaJ domain"/>
    <property type="match status" value="1"/>
</dbReference>
<accession>A0A368ULQ8</accession>
<dbReference type="RefSeq" id="WP_114437836.1">
    <property type="nucleotide sequence ID" value="NZ_QPIZ01000026.1"/>
</dbReference>
<feature type="domain" description="J" evidence="1">
    <location>
        <begin position="7"/>
        <end position="40"/>
    </location>
</feature>
<evidence type="ECO:0000313" key="3">
    <source>
        <dbReference type="Proteomes" id="UP000252733"/>
    </source>
</evidence>
<name>A0A368ULQ8_9BACT</name>
<dbReference type="Proteomes" id="UP000252733">
    <property type="component" value="Unassembled WGS sequence"/>
</dbReference>
<dbReference type="InterPro" id="IPR001623">
    <property type="entry name" value="DnaJ_domain"/>
</dbReference>
<dbReference type="EMBL" id="QPIZ01000026">
    <property type="protein sequence ID" value="RCW29682.1"/>
    <property type="molecule type" value="Genomic_DNA"/>
</dbReference>
<keyword evidence="3" id="KW-1185">Reference proteome</keyword>